<dbReference type="Proteomes" id="UP000615446">
    <property type="component" value="Unassembled WGS sequence"/>
</dbReference>
<comment type="caution">
    <text evidence="2">The sequence shown here is derived from an EMBL/GenBank/DDBJ whole genome shotgun (WGS) entry which is preliminary data.</text>
</comment>
<evidence type="ECO:0000256" key="1">
    <source>
        <dbReference type="SAM" id="Coils"/>
    </source>
</evidence>
<reference evidence="2" key="1">
    <citation type="submission" date="2019-10" db="EMBL/GenBank/DDBJ databases">
        <title>Conservation and host-specific expression of non-tandemly repeated heterogenous ribosome RNA gene in arbuscular mycorrhizal fungi.</title>
        <authorList>
            <person name="Maeda T."/>
            <person name="Kobayashi Y."/>
            <person name="Nakagawa T."/>
            <person name="Ezawa T."/>
            <person name="Yamaguchi K."/>
            <person name="Bino T."/>
            <person name="Nishimoto Y."/>
            <person name="Shigenobu S."/>
            <person name="Kawaguchi M."/>
        </authorList>
    </citation>
    <scope>NUCLEOTIDE SEQUENCE</scope>
    <source>
        <strain evidence="2">HR1</strain>
    </source>
</reference>
<sequence>MSSEHEILRQRITELEAENAKIKAEKADIEDMYIELLKQIREECTRRDAEKAEFKARIKELEKNRTDTVAENAELRARVVKLEQDIGELKKELESKKNQLDAFFRHHRMALEVQGAQHRLHNTSWYKDVKKLEDIVDRDRKKRTLCQLNGIYLLEVWYDENPEITIPQKIYKFKECIDRKDFNLD</sequence>
<proteinExistence type="predicted"/>
<evidence type="ECO:0000313" key="2">
    <source>
        <dbReference type="EMBL" id="GES93319.1"/>
    </source>
</evidence>
<feature type="coiled-coil region" evidence="1">
    <location>
        <begin position="5"/>
        <end position="99"/>
    </location>
</feature>
<organism evidence="2 3">
    <name type="scientific">Rhizophagus clarus</name>
    <dbReference type="NCBI Taxonomy" id="94130"/>
    <lineage>
        <taxon>Eukaryota</taxon>
        <taxon>Fungi</taxon>
        <taxon>Fungi incertae sedis</taxon>
        <taxon>Mucoromycota</taxon>
        <taxon>Glomeromycotina</taxon>
        <taxon>Glomeromycetes</taxon>
        <taxon>Glomerales</taxon>
        <taxon>Glomeraceae</taxon>
        <taxon>Rhizophagus</taxon>
    </lineage>
</organism>
<protein>
    <submittedName>
        <fullName evidence="2">Uncharacterized protein</fullName>
    </submittedName>
</protein>
<dbReference type="OrthoDB" id="2359491at2759"/>
<evidence type="ECO:0000313" key="3">
    <source>
        <dbReference type="Proteomes" id="UP000615446"/>
    </source>
</evidence>
<keyword evidence="1" id="KW-0175">Coiled coil</keyword>
<accession>A0A8H3QXT4</accession>
<name>A0A8H3QXT4_9GLOM</name>
<dbReference type="Gene3D" id="3.40.960.10">
    <property type="entry name" value="VSR Endonuclease"/>
    <property type="match status" value="1"/>
</dbReference>
<dbReference type="AlphaFoldDB" id="A0A8H3QXT4"/>
<gene>
    <name evidence="2" type="ORF">RCL2_002007000</name>
</gene>
<dbReference type="EMBL" id="BLAL01000228">
    <property type="protein sequence ID" value="GES93319.1"/>
    <property type="molecule type" value="Genomic_DNA"/>
</dbReference>